<keyword evidence="2" id="KW-0812">Transmembrane</keyword>
<comment type="caution">
    <text evidence="3">The sequence shown here is derived from an EMBL/GenBank/DDBJ whole genome shotgun (WGS) entry which is preliminary data.</text>
</comment>
<dbReference type="Proteomes" id="UP001147782">
    <property type="component" value="Unassembled WGS sequence"/>
</dbReference>
<keyword evidence="4" id="KW-1185">Reference proteome</keyword>
<evidence type="ECO:0000313" key="4">
    <source>
        <dbReference type="Proteomes" id="UP001147782"/>
    </source>
</evidence>
<keyword evidence="2" id="KW-1133">Transmembrane helix</keyword>
<organism evidence="3 4">
    <name type="scientific">Penicillium cataractarum</name>
    <dbReference type="NCBI Taxonomy" id="2100454"/>
    <lineage>
        <taxon>Eukaryota</taxon>
        <taxon>Fungi</taxon>
        <taxon>Dikarya</taxon>
        <taxon>Ascomycota</taxon>
        <taxon>Pezizomycotina</taxon>
        <taxon>Eurotiomycetes</taxon>
        <taxon>Eurotiomycetidae</taxon>
        <taxon>Eurotiales</taxon>
        <taxon>Aspergillaceae</taxon>
        <taxon>Penicillium</taxon>
    </lineage>
</organism>
<dbReference type="EMBL" id="JAPZBS010000005">
    <property type="protein sequence ID" value="KAJ5369996.1"/>
    <property type="molecule type" value="Genomic_DNA"/>
</dbReference>
<sequence length="115" mass="13021">MPSRHGRENRDHGELHEADYEQWAREQYGTRNAGSETQQDMGKMNAIDLPDLCGNLAHNVRPSIVPTSVYPSIQSQLPLEKQVTMLFFVLGFLLIVLAVLYALKDKKEKPDDIIA</sequence>
<protein>
    <submittedName>
        <fullName evidence="3">Uncharacterized protein</fullName>
    </submittedName>
</protein>
<dbReference type="GeneID" id="81438196"/>
<evidence type="ECO:0000313" key="3">
    <source>
        <dbReference type="EMBL" id="KAJ5369996.1"/>
    </source>
</evidence>
<dbReference type="RefSeq" id="XP_056554430.1">
    <property type="nucleotide sequence ID" value="XM_056699017.1"/>
</dbReference>
<accession>A0A9W9S131</accession>
<feature type="transmembrane region" description="Helical" evidence="2">
    <location>
        <begin position="83"/>
        <end position="103"/>
    </location>
</feature>
<gene>
    <name evidence="3" type="ORF">N7496_006088</name>
</gene>
<name>A0A9W9S131_9EURO</name>
<evidence type="ECO:0000256" key="2">
    <source>
        <dbReference type="SAM" id="Phobius"/>
    </source>
</evidence>
<keyword evidence="2" id="KW-0472">Membrane</keyword>
<proteinExistence type="predicted"/>
<evidence type="ECO:0000256" key="1">
    <source>
        <dbReference type="SAM" id="MobiDB-lite"/>
    </source>
</evidence>
<feature type="region of interest" description="Disordered" evidence="1">
    <location>
        <begin position="1"/>
        <end position="21"/>
    </location>
</feature>
<reference evidence="3" key="1">
    <citation type="submission" date="2022-11" db="EMBL/GenBank/DDBJ databases">
        <authorList>
            <person name="Petersen C."/>
        </authorList>
    </citation>
    <scope>NUCLEOTIDE SEQUENCE</scope>
    <source>
        <strain evidence="3">IBT 29864</strain>
    </source>
</reference>
<reference evidence="3" key="2">
    <citation type="journal article" date="2023" name="IMA Fungus">
        <title>Comparative genomic study of the Penicillium genus elucidates a diverse pangenome and 15 lateral gene transfer events.</title>
        <authorList>
            <person name="Petersen C."/>
            <person name="Sorensen T."/>
            <person name="Nielsen M.R."/>
            <person name="Sondergaard T.E."/>
            <person name="Sorensen J.L."/>
            <person name="Fitzpatrick D.A."/>
            <person name="Frisvad J.C."/>
            <person name="Nielsen K.L."/>
        </authorList>
    </citation>
    <scope>NUCLEOTIDE SEQUENCE</scope>
    <source>
        <strain evidence="3">IBT 29864</strain>
    </source>
</reference>
<dbReference type="AlphaFoldDB" id="A0A9W9S131"/>